<proteinExistence type="predicted"/>
<feature type="domain" description="DUF7148" evidence="1">
    <location>
        <begin position="88"/>
        <end position="208"/>
    </location>
</feature>
<accession>A0A8T0HHE7</accession>
<protein>
    <recommendedName>
        <fullName evidence="1">DUF7148 domain-containing protein</fullName>
    </recommendedName>
</protein>
<evidence type="ECO:0000313" key="2">
    <source>
        <dbReference type="EMBL" id="KAG0569814.1"/>
    </source>
</evidence>
<dbReference type="PANTHER" id="PTHR36352:SF1">
    <property type="entry name" value="EXPRESSED PROTEIN"/>
    <property type="match status" value="1"/>
</dbReference>
<keyword evidence="3" id="KW-1185">Reference proteome</keyword>
<dbReference type="GO" id="GO:0009535">
    <property type="term" value="C:chloroplast thylakoid membrane"/>
    <property type="evidence" value="ECO:0007669"/>
    <property type="project" value="TreeGrafter"/>
</dbReference>
<gene>
    <name evidence="2" type="ORF">KC19_6G118300</name>
</gene>
<comment type="caution">
    <text evidence="2">The sequence shown here is derived from an EMBL/GenBank/DDBJ whole genome shotgun (WGS) entry which is preliminary data.</text>
</comment>
<dbReference type="AlphaFoldDB" id="A0A8T0HHE7"/>
<dbReference type="Proteomes" id="UP000822688">
    <property type="component" value="Chromosome 6"/>
</dbReference>
<organism evidence="2 3">
    <name type="scientific">Ceratodon purpureus</name>
    <name type="common">Fire moss</name>
    <name type="synonym">Dicranum purpureum</name>
    <dbReference type="NCBI Taxonomy" id="3225"/>
    <lineage>
        <taxon>Eukaryota</taxon>
        <taxon>Viridiplantae</taxon>
        <taxon>Streptophyta</taxon>
        <taxon>Embryophyta</taxon>
        <taxon>Bryophyta</taxon>
        <taxon>Bryophytina</taxon>
        <taxon>Bryopsida</taxon>
        <taxon>Dicranidae</taxon>
        <taxon>Pseudoditrichales</taxon>
        <taxon>Ditrichaceae</taxon>
        <taxon>Ceratodon</taxon>
    </lineage>
</organism>
<dbReference type="InterPro" id="IPR055572">
    <property type="entry name" value="DUF7148"/>
</dbReference>
<dbReference type="GO" id="GO:0009570">
    <property type="term" value="C:chloroplast stroma"/>
    <property type="evidence" value="ECO:0007669"/>
    <property type="project" value="TreeGrafter"/>
</dbReference>
<reference evidence="2 3" key="1">
    <citation type="submission" date="2020-06" db="EMBL/GenBank/DDBJ databases">
        <title>WGS assembly of Ceratodon purpureus strain R40.</title>
        <authorList>
            <person name="Carey S.B."/>
            <person name="Jenkins J."/>
            <person name="Shu S."/>
            <person name="Lovell J.T."/>
            <person name="Sreedasyam A."/>
            <person name="Maumus F."/>
            <person name="Tiley G.P."/>
            <person name="Fernandez-Pozo N."/>
            <person name="Barry K."/>
            <person name="Chen C."/>
            <person name="Wang M."/>
            <person name="Lipzen A."/>
            <person name="Daum C."/>
            <person name="Saski C.A."/>
            <person name="Payton A.C."/>
            <person name="Mcbreen J.C."/>
            <person name="Conrad R.E."/>
            <person name="Kollar L.M."/>
            <person name="Olsson S."/>
            <person name="Huttunen S."/>
            <person name="Landis J.B."/>
            <person name="Wickett N.J."/>
            <person name="Johnson M.G."/>
            <person name="Rensing S.A."/>
            <person name="Grimwood J."/>
            <person name="Schmutz J."/>
            <person name="Mcdaniel S.F."/>
        </authorList>
    </citation>
    <scope>NUCLEOTIDE SEQUENCE [LARGE SCALE GENOMIC DNA]</scope>
    <source>
        <strain evidence="2 3">R40</strain>
    </source>
</reference>
<sequence>MSTCSVTVASPLQHVGAAGVVGEKRQVGVGTTCEARFGGCSRVVRSRGAVKSTSLGGGGWRGVEVERRGVAVRAQAAGEGSLQKSEKWGEGVSLGTALLPPDVDLGRLESLLFQWGNSLTANANLPLPTSLKVDKVKGGVRLGYIRINEGAIEDLVHIDVTVNAAEGDQKAYFQATRNGQFKDKVPPGEPLIMQSLLQALRKSIQIARE</sequence>
<evidence type="ECO:0000259" key="1">
    <source>
        <dbReference type="Pfam" id="PF23650"/>
    </source>
</evidence>
<name>A0A8T0HHE7_CERPU</name>
<dbReference type="EMBL" id="CM026427">
    <property type="protein sequence ID" value="KAG0569814.1"/>
    <property type="molecule type" value="Genomic_DNA"/>
</dbReference>
<dbReference type="Pfam" id="PF23650">
    <property type="entry name" value="DUF7148"/>
    <property type="match status" value="1"/>
</dbReference>
<dbReference type="PANTHER" id="PTHR36352">
    <property type="entry name" value="EXPRESSED PROTEIN"/>
    <property type="match status" value="1"/>
</dbReference>
<evidence type="ECO:0000313" key="3">
    <source>
        <dbReference type="Proteomes" id="UP000822688"/>
    </source>
</evidence>